<dbReference type="InterPro" id="IPR018764">
    <property type="entry name" value="RskA_C"/>
</dbReference>
<evidence type="ECO:0000256" key="9">
    <source>
        <dbReference type="ARBA" id="ARBA00029829"/>
    </source>
</evidence>
<keyword evidence="6" id="KW-0805">Transcription regulation</keyword>
<dbReference type="Pfam" id="PF10099">
    <property type="entry name" value="RskA_C"/>
    <property type="match status" value="1"/>
</dbReference>
<keyword evidence="4 12" id="KW-0812">Transmembrane</keyword>
<evidence type="ECO:0000256" key="2">
    <source>
        <dbReference type="ARBA" id="ARBA00004236"/>
    </source>
</evidence>
<name>A0ABZ1IJI6_9PSEU</name>
<evidence type="ECO:0000256" key="6">
    <source>
        <dbReference type="ARBA" id="ARBA00023015"/>
    </source>
</evidence>
<evidence type="ECO:0000256" key="11">
    <source>
        <dbReference type="SAM" id="MobiDB-lite"/>
    </source>
</evidence>
<evidence type="ECO:0000259" key="14">
    <source>
        <dbReference type="Pfam" id="PF22618"/>
    </source>
</evidence>
<evidence type="ECO:0000259" key="13">
    <source>
        <dbReference type="Pfam" id="PF10099"/>
    </source>
</evidence>
<feature type="domain" description="Anti-sigma-K factor RskA N-terminal" evidence="14">
    <location>
        <begin position="7"/>
        <end position="46"/>
    </location>
</feature>
<dbReference type="PANTHER" id="PTHR37461">
    <property type="entry name" value="ANTI-SIGMA-K FACTOR RSKA"/>
    <property type="match status" value="1"/>
</dbReference>
<organism evidence="15 16">
    <name type="scientific">Amycolatopsis rhabdoformis</name>
    <dbReference type="NCBI Taxonomy" id="1448059"/>
    <lineage>
        <taxon>Bacteria</taxon>
        <taxon>Bacillati</taxon>
        <taxon>Actinomycetota</taxon>
        <taxon>Actinomycetes</taxon>
        <taxon>Pseudonocardiales</taxon>
        <taxon>Pseudonocardiaceae</taxon>
        <taxon>Amycolatopsis</taxon>
    </lineage>
</organism>
<feature type="region of interest" description="Disordered" evidence="11">
    <location>
        <begin position="72"/>
        <end position="91"/>
    </location>
</feature>
<reference evidence="15 16" key="1">
    <citation type="journal article" date="2015" name="Int. J. Syst. Evol. Microbiol.">
        <title>Amycolatopsis rhabdoformis sp. nov., an actinomycete isolated from a tropical forest soil.</title>
        <authorList>
            <person name="Souza W.R."/>
            <person name="Silva R.E."/>
            <person name="Goodfellow M."/>
            <person name="Busarakam K."/>
            <person name="Figueiro F.S."/>
            <person name="Ferreira D."/>
            <person name="Rodrigues-Filho E."/>
            <person name="Moraes L.A.B."/>
            <person name="Zucchi T.D."/>
        </authorList>
    </citation>
    <scope>NUCLEOTIDE SEQUENCE [LARGE SCALE GENOMIC DNA]</scope>
    <source>
        <strain evidence="15 16">NCIMB 14900</strain>
    </source>
</reference>
<accession>A0ABZ1IJI6</accession>
<keyword evidence="8" id="KW-0804">Transcription</keyword>
<keyword evidence="16" id="KW-1185">Reference proteome</keyword>
<dbReference type="Proteomes" id="UP001330812">
    <property type="component" value="Chromosome"/>
</dbReference>
<evidence type="ECO:0000313" key="15">
    <source>
        <dbReference type="EMBL" id="WSE34363.1"/>
    </source>
</evidence>
<evidence type="ECO:0000256" key="7">
    <source>
        <dbReference type="ARBA" id="ARBA00023136"/>
    </source>
</evidence>
<keyword evidence="5 12" id="KW-1133">Transmembrane helix</keyword>
<dbReference type="PANTHER" id="PTHR37461:SF1">
    <property type="entry name" value="ANTI-SIGMA-K FACTOR RSKA"/>
    <property type="match status" value="1"/>
</dbReference>
<gene>
    <name evidence="15" type="ORF">VSH64_20085</name>
</gene>
<keyword evidence="7 12" id="KW-0472">Membrane</keyword>
<evidence type="ECO:0000256" key="4">
    <source>
        <dbReference type="ARBA" id="ARBA00022692"/>
    </source>
</evidence>
<feature type="transmembrane region" description="Helical" evidence="12">
    <location>
        <begin position="96"/>
        <end position="118"/>
    </location>
</feature>
<proteinExistence type="predicted"/>
<protein>
    <recommendedName>
        <fullName evidence="10">Regulator of SigK</fullName>
    </recommendedName>
    <alternativeName>
        <fullName evidence="9">Sigma-K anti-sigma factor RskA</fullName>
    </alternativeName>
</protein>
<evidence type="ECO:0000256" key="8">
    <source>
        <dbReference type="ARBA" id="ARBA00023163"/>
    </source>
</evidence>
<keyword evidence="3" id="KW-1003">Cell membrane</keyword>
<dbReference type="RefSeq" id="WP_326837169.1">
    <property type="nucleotide sequence ID" value="NZ_CP142149.1"/>
</dbReference>
<dbReference type="InterPro" id="IPR051474">
    <property type="entry name" value="Anti-sigma-K/W_factor"/>
</dbReference>
<dbReference type="Gene3D" id="1.10.10.1320">
    <property type="entry name" value="Anti-sigma factor, zinc-finger domain"/>
    <property type="match status" value="1"/>
</dbReference>
<feature type="domain" description="Anti-sigma K factor RskA C-terminal" evidence="13">
    <location>
        <begin position="98"/>
        <end position="245"/>
    </location>
</feature>
<dbReference type="InterPro" id="IPR053877">
    <property type="entry name" value="RskA_N"/>
</dbReference>
<sequence>MNSPEMHTLTGAYALDALSETERAQFRRHLEQCEACAQEVRELRATAGRLGAAMAEDPPESLKQSVLAQMRSTRQLPPLTGPEPGERSRGRRRWPLIVATAAAVVGLALAGVFGGLAATTQGRLDAAQSQLDQARVRYQPVGEILAAPDARAIHGTAPGGGGGTVVVSKQLDRLMFMESGLPPYPEGHVYQAWLMGPDLAPRPAGLLPGGPAGSLVVADGLAGADQFAISVEQAGGSPTGKPSDDVVLVMPVSA</sequence>
<dbReference type="EMBL" id="CP142149">
    <property type="protein sequence ID" value="WSE34363.1"/>
    <property type="molecule type" value="Genomic_DNA"/>
</dbReference>
<evidence type="ECO:0000256" key="1">
    <source>
        <dbReference type="ARBA" id="ARBA00004167"/>
    </source>
</evidence>
<evidence type="ECO:0000256" key="12">
    <source>
        <dbReference type="SAM" id="Phobius"/>
    </source>
</evidence>
<evidence type="ECO:0000256" key="5">
    <source>
        <dbReference type="ARBA" id="ARBA00022989"/>
    </source>
</evidence>
<dbReference type="Pfam" id="PF22618">
    <property type="entry name" value="RskA_N"/>
    <property type="match status" value="1"/>
</dbReference>
<comment type="subcellular location">
    <subcellularLocation>
        <location evidence="2">Cell membrane</location>
    </subcellularLocation>
    <subcellularLocation>
        <location evidence="1">Membrane</location>
        <topology evidence="1">Single-pass membrane protein</topology>
    </subcellularLocation>
</comment>
<evidence type="ECO:0000313" key="16">
    <source>
        <dbReference type="Proteomes" id="UP001330812"/>
    </source>
</evidence>
<evidence type="ECO:0000256" key="3">
    <source>
        <dbReference type="ARBA" id="ARBA00022475"/>
    </source>
</evidence>
<dbReference type="InterPro" id="IPR041916">
    <property type="entry name" value="Anti_sigma_zinc_sf"/>
</dbReference>
<evidence type="ECO:0000256" key="10">
    <source>
        <dbReference type="ARBA" id="ARBA00030803"/>
    </source>
</evidence>